<keyword evidence="1" id="KW-0433">Leucine-rich repeat</keyword>
<dbReference type="InterPro" id="IPR036390">
    <property type="entry name" value="WH_DNA-bd_sf"/>
</dbReference>
<feature type="domain" description="TIR" evidence="5">
    <location>
        <begin position="19"/>
        <end position="184"/>
    </location>
</feature>
<dbReference type="InterPro" id="IPR042197">
    <property type="entry name" value="Apaf_helical"/>
</dbReference>
<dbReference type="Pfam" id="PF23282">
    <property type="entry name" value="WHD_ROQ1"/>
    <property type="match status" value="1"/>
</dbReference>
<dbReference type="InterPro" id="IPR032675">
    <property type="entry name" value="LRR_dom_sf"/>
</dbReference>
<organism evidence="6 7">
    <name type="scientific">Trifolium pratense</name>
    <name type="common">Red clover</name>
    <dbReference type="NCBI Taxonomy" id="57577"/>
    <lineage>
        <taxon>Eukaryota</taxon>
        <taxon>Viridiplantae</taxon>
        <taxon>Streptophyta</taxon>
        <taxon>Embryophyta</taxon>
        <taxon>Tracheophyta</taxon>
        <taxon>Spermatophyta</taxon>
        <taxon>Magnoliopsida</taxon>
        <taxon>eudicotyledons</taxon>
        <taxon>Gunneridae</taxon>
        <taxon>Pentapetalae</taxon>
        <taxon>rosids</taxon>
        <taxon>fabids</taxon>
        <taxon>Fabales</taxon>
        <taxon>Fabaceae</taxon>
        <taxon>Papilionoideae</taxon>
        <taxon>50 kb inversion clade</taxon>
        <taxon>NPAAA clade</taxon>
        <taxon>Hologalegina</taxon>
        <taxon>IRL clade</taxon>
        <taxon>Trifolieae</taxon>
        <taxon>Trifolium</taxon>
    </lineage>
</organism>
<dbReference type="AlphaFoldDB" id="A0A2K3NM14"/>
<reference evidence="6 7" key="2">
    <citation type="journal article" date="2017" name="Front. Plant Sci.">
        <title>Gene Classification and Mining of Molecular Markers Useful in Red Clover (Trifolium pratense) Breeding.</title>
        <authorList>
            <person name="Istvanek J."/>
            <person name="Dluhosova J."/>
            <person name="Dluhos P."/>
            <person name="Patkova L."/>
            <person name="Nedelnik J."/>
            <person name="Repkova J."/>
        </authorList>
    </citation>
    <scope>NUCLEOTIDE SEQUENCE [LARGE SCALE GENOMIC DNA]</scope>
    <source>
        <strain evidence="7">cv. Tatra</strain>
        <tissue evidence="6">Young leaves</tissue>
    </source>
</reference>
<gene>
    <name evidence="6" type="ORF">L195_g000487</name>
</gene>
<evidence type="ECO:0000256" key="3">
    <source>
        <dbReference type="ARBA" id="ARBA00022821"/>
    </source>
</evidence>
<dbReference type="Gene3D" id="3.40.50.10140">
    <property type="entry name" value="Toll/interleukin-1 receptor homology (TIR) domain"/>
    <property type="match status" value="1"/>
</dbReference>
<keyword evidence="4" id="KW-0520">NAD</keyword>
<dbReference type="SUPFAM" id="SSF52058">
    <property type="entry name" value="L domain-like"/>
    <property type="match status" value="1"/>
</dbReference>
<dbReference type="Pfam" id="PF00931">
    <property type="entry name" value="NB-ARC"/>
    <property type="match status" value="1"/>
</dbReference>
<dbReference type="Pfam" id="PF01582">
    <property type="entry name" value="TIR"/>
    <property type="match status" value="1"/>
</dbReference>
<dbReference type="PANTHER" id="PTHR11017">
    <property type="entry name" value="LEUCINE-RICH REPEAT-CONTAINING PROTEIN"/>
    <property type="match status" value="1"/>
</dbReference>
<dbReference type="InterPro" id="IPR002182">
    <property type="entry name" value="NB-ARC"/>
</dbReference>
<dbReference type="PRINTS" id="PR00364">
    <property type="entry name" value="DISEASERSIST"/>
</dbReference>
<name>A0A2K3NM14_TRIPR</name>
<dbReference type="SMART" id="SM00255">
    <property type="entry name" value="TIR"/>
    <property type="match status" value="1"/>
</dbReference>
<evidence type="ECO:0000259" key="5">
    <source>
        <dbReference type="PROSITE" id="PS50104"/>
    </source>
</evidence>
<sequence length="1088" mass="123925">MATMRKLKSSSSSSITYGWAYDVFLSFRGEDTRMGFTGNLYNALVGKGINTFIDDEELRKGEEITPALMMAIQQSRIAVVIFSENYASSTFCLEELRKIMECIKHKGRLVWPVFYKVDPSDVRHLKGSYAEALAKCKRKTFDTEKVKQWKLALQEAANLVGSHFKHGYEYKFIGKIIQEVSKKINRRPLHVAKYPVGLESRVQKLNSLLEVESDEGAQMVGIYGMGGLGKTTLACAIYNCIADQFDSLCFLGDIRENSMKRGLVQLQEMLLFELAGEKDLKLCSLNKGIPIIKSRLRGKKILLILDDVNSLEQLKALAGGLDWFGSGSRVIITTRDKHLLHVYGVKRVYEVEGLNCEEALELFVWNAFKSKEVDPSHLDISKKVVLYFNGLPLAVEIIGSDLYGRTILEWKSAIDTYERIPHDNIQEILRVSYDGLKEFEKEIFLDIACFFKGYKLTDVMNILCSGRGFAPDYAIQVLIDKSLIKIDEYSVRMHDMIEDMGREIVRLESPSKPGERSRLWFSKDILHVFKENKVADFNLDRLQYHLRMGLSLTQPEILAHGGSDKTEVIVLNLLKDKEVQWDGNAFMNMENLKILVIEKARFSRGPNHLPKSLRVLKWCDYPESSLPAHYNPKKLVMLDLSMGLFTFSNQMIMEMKLSKCQSLKQVPDMSGAPNLKKLHLDSCKNLVEVHDSVGFLGKLEDLNLNRCTGLKILPRGINLPSLKTMSLRNCTSLENFPEILGKMKNITYLVLSDSGICDLPFSIGLLVGLEKLTIDRCNKLLELPSSIFMLPKLDTLEAYCCKGLAQITKGKGQVLPETLSSDVINASSRLVPRYVDLSFCYLPYEFLATLLPSLHYVTHISLDYSTITILPSCINECHSLKQLTMNNCMELREIRGLPPNIKYLHAINCESLTSQSKEILLNQMLLNSGFEIKYIIYPGSTIPSLFHQHTCEPSLSFWFRNKLPEMALCFVGVLGGSVTNYQKRLVEYNFDLIIDSNQRISNIFHVDWFENSLFDTNHIFLLDVQLKASLDMIGKLHFENGWNHAEFRLMKNGGEYMKQTRVYVQEQMINMPDIQFINPEVPIGKENK</sequence>
<evidence type="ECO:0000256" key="1">
    <source>
        <dbReference type="ARBA" id="ARBA00022614"/>
    </source>
</evidence>
<evidence type="ECO:0000313" key="7">
    <source>
        <dbReference type="Proteomes" id="UP000236291"/>
    </source>
</evidence>
<keyword evidence="2" id="KW-0677">Repeat</keyword>
<evidence type="ECO:0000256" key="4">
    <source>
        <dbReference type="ARBA" id="ARBA00023027"/>
    </source>
</evidence>
<dbReference type="Pfam" id="PF23286">
    <property type="entry name" value="LRR_13"/>
    <property type="match status" value="1"/>
</dbReference>
<dbReference type="PANTHER" id="PTHR11017:SF570">
    <property type="entry name" value="DISEASE RESISTANCE PROTEIN (TIR-NBS CLASS)-RELATED"/>
    <property type="match status" value="1"/>
</dbReference>
<keyword evidence="3" id="KW-0611">Plant defense</keyword>
<dbReference type="FunFam" id="3.40.50.10140:FF:000007">
    <property type="entry name" value="Disease resistance protein (TIR-NBS-LRR class)"/>
    <property type="match status" value="1"/>
</dbReference>
<comment type="caution">
    <text evidence="6">The sequence shown here is derived from an EMBL/GenBank/DDBJ whole genome shotgun (WGS) entry which is preliminary data.</text>
</comment>
<dbReference type="Gene3D" id="1.10.8.430">
    <property type="entry name" value="Helical domain of apoptotic protease-activating factors"/>
    <property type="match status" value="1"/>
</dbReference>
<dbReference type="EMBL" id="ASHM01000167">
    <property type="protein sequence ID" value="PNY04075.1"/>
    <property type="molecule type" value="Genomic_DNA"/>
</dbReference>
<dbReference type="GO" id="GO:0007165">
    <property type="term" value="P:signal transduction"/>
    <property type="evidence" value="ECO:0007669"/>
    <property type="project" value="InterPro"/>
</dbReference>
<dbReference type="SUPFAM" id="SSF52540">
    <property type="entry name" value="P-loop containing nucleoside triphosphate hydrolases"/>
    <property type="match status" value="1"/>
</dbReference>
<dbReference type="GO" id="GO:0006952">
    <property type="term" value="P:defense response"/>
    <property type="evidence" value="ECO:0007669"/>
    <property type="project" value="UniProtKB-KW"/>
</dbReference>
<dbReference type="InterPro" id="IPR035897">
    <property type="entry name" value="Toll_tir_struct_dom_sf"/>
</dbReference>
<evidence type="ECO:0000313" key="6">
    <source>
        <dbReference type="EMBL" id="PNY04075.1"/>
    </source>
</evidence>
<evidence type="ECO:0000256" key="2">
    <source>
        <dbReference type="ARBA" id="ARBA00022737"/>
    </source>
</evidence>
<dbReference type="InterPro" id="IPR058192">
    <property type="entry name" value="WHD_ROQ1-like"/>
</dbReference>
<dbReference type="SUPFAM" id="SSF46785">
    <property type="entry name" value="Winged helix' DNA-binding domain"/>
    <property type="match status" value="1"/>
</dbReference>
<dbReference type="InterPro" id="IPR058546">
    <property type="entry name" value="RPS4B/Roq1-like_LRR"/>
</dbReference>
<dbReference type="Gene3D" id="3.40.50.300">
    <property type="entry name" value="P-loop containing nucleotide triphosphate hydrolases"/>
    <property type="match status" value="1"/>
</dbReference>
<dbReference type="GO" id="GO:0043531">
    <property type="term" value="F:ADP binding"/>
    <property type="evidence" value="ECO:0007669"/>
    <property type="project" value="InterPro"/>
</dbReference>
<dbReference type="InterPro" id="IPR044974">
    <property type="entry name" value="Disease_R_plants"/>
</dbReference>
<accession>A0A2K3NM14</accession>
<protein>
    <submittedName>
        <fullName evidence="6">Disease resistance protein (TIR-NBS-LRR class)</fullName>
    </submittedName>
</protein>
<dbReference type="InterPro" id="IPR027417">
    <property type="entry name" value="P-loop_NTPase"/>
</dbReference>
<dbReference type="SUPFAM" id="SSF52200">
    <property type="entry name" value="Toll/Interleukin receptor TIR domain"/>
    <property type="match status" value="1"/>
</dbReference>
<proteinExistence type="predicted"/>
<dbReference type="Proteomes" id="UP000236291">
    <property type="component" value="Unassembled WGS sequence"/>
</dbReference>
<dbReference type="PROSITE" id="PS50104">
    <property type="entry name" value="TIR"/>
    <property type="match status" value="1"/>
</dbReference>
<dbReference type="Gene3D" id="3.80.10.10">
    <property type="entry name" value="Ribonuclease Inhibitor"/>
    <property type="match status" value="2"/>
</dbReference>
<dbReference type="InterPro" id="IPR000157">
    <property type="entry name" value="TIR_dom"/>
</dbReference>
<reference evidence="6 7" key="1">
    <citation type="journal article" date="2014" name="Am. J. Bot.">
        <title>Genome assembly and annotation for red clover (Trifolium pratense; Fabaceae).</title>
        <authorList>
            <person name="Istvanek J."/>
            <person name="Jaros M."/>
            <person name="Krenek A."/>
            <person name="Repkova J."/>
        </authorList>
    </citation>
    <scope>NUCLEOTIDE SEQUENCE [LARGE SCALE GENOMIC DNA]</scope>
    <source>
        <strain evidence="7">cv. Tatra</strain>
        <tissue evidence="6">Young leaves</tissue>
    </source>
</reference>